<keyword evidence="5" id="KW-1185">Reference proteome</keyword>
<dbReference type="SUPFAM" id="SSF143437">
    <property type="entry name" value="THUMP domain-like"/>
    <property type="match status" value="1"/>
</dbReference>
<dbReference type="Proteomes" id="UP000800038">
    <property type="component" value="Unassembled WGS sequence"/>
</dbReference>
<evidence type="ECO:0000256" key="1">
    <source>
        <dbReference type="PROSITE-ProRule" id="PRU00529"/>
    </source>
</evidence>
<dbReference type="InterPro" id="IPR004114">
    <property type="entry name" value="THUMP_dom"/>
</dbReference>
<organism evidence="4 5">
    <name type="scientific">Clathrospora elynae</name>
    <dbReference type="NCBI Taxonomy" id="706981"/>
    <lineage>
        <taxon>Eukaryota</taxon>
        <taxon>Fungi</taxon>
        <taxon>Dikarya</taxon>
        <taxon>Ascomycota</taxon>
        <taxon>Pezizomycotina</taxon>
        <taxon>Dothideomycetes</taxon>
        <taxon>Pleosporomycetidae</taxon>
        <taxon>Pleosporales</taxon>
        <taxon>Diademaceae</taxon>
        <taxon>Clathrospora</taxon>
    </lineage>
</organism>
<evidence type="ECO:0000313" key="4">
    <source>
        <dbReference type="EMBL" id="KAF1946418.1"/>
    </source>
</evidence>
<evidence type="ECO:0000256" key="2">
    <source>
        <dbReference type="SAM" id="MobiDB-lite"/>
    </source>
</evidence>
<keyword evidence="1" id="KW-0694">RNA-binding</keyword>
<name>A0A6A5T2G3_9PLEO</name>
<dbReference type="PANTHER" id="PTHR13452">
    <property type="entry name" value="THUMP DOMAIN CONTAINING PROTEIN 1-RELATED"/>
    <property type="match status" value="1"/>
</dbReference>
<dbReference type="Gene3D" id="3.30.2300.10">
    <property type="entry name" value="THUMP superfamily"/>
    <property type="match status" value="1"/>
</dbReference>
<sequence length="294" mass="32553">MDTDPRKRKAEPGERQDGGSKRAKGKRNWDMPRRGGAESRAIQPGDTGIWATCAMKKEAKSVSDLRDLFQEYVIKLYGTTEANGTAADDSDSDGGDIEAEIKKELADIRKPTTKPLFTSLKLDTQCLMFFRTRSPVEPVSFVHKICQDIADGAQPRNLRYVKRLTPITATDKATPQGLEAVAKQVLAPHFHGSDQAGKKFAIRSSIRNNKEFSRDEVIKTVAAAVGPGHKVDLKGYDLLILVEIYKNVLGMSVVGSNFEKLKRFNIEELRHPPQTTVSEAKIGSKDPIESKEDV</sequence>
<protein>
    <submittedName>
        <fullName evidence="4">THUMP domain-containing protein</fullName>
    </submittedName>
</protein>
<feature type="compositionally biased region" description="Basic and acidic residues" evidence="2">
    <location>
        <begin position="27"/>
        <end position="37"/>
    </location>
</feature>
<reference evidence="4" key="1">
    <citation type="journal article" date="2020" name="Stud. Mycol.">
        <title>101 Dothideomycetes genomes: a test case for predicting lifestyles and emergence of pathogens.</title>
        <authorList>
            <person name="Haridas S."/>
            <person name="Albert R."/>
            <person name="Binder M."/>
            <person name="Bloem J."/>
            <person name="Labutti K."/>
            <person name="Salamov A."/>
            <person name="Andreopoulos B."/>
            <person name="Baker S."/>
            <person name="Barry K."/>
            <person name="Bills G."/>
            <person name="Bluhm B."/>
            <person name="Cannon C."/>
            <person name="Castanera R."/>
            <person name="Culley D."/>
            <person name="Daum C."/>
            <person name="Ezra D."/>
            <person name="Gonzalez J."/>
            <person name="Henrissat B."/>
            <person name="Kuo A."/>
            <person name="Liang C."/>
            <person name="Lipzen A."/>
            <person name="Lutzoni F."/>
            <person name="Magnuson J."/>
            <person name="Mondo S."/>
            <person name="Nolan M."/>
            <person name="Ohm R."/>
            <person name="Pangilinan J."/>
            <person name="Park H.-J."/>
            <person name="Ramirez L."/>
            <person name="Alfaro M."/>
            <person name="Sun H."/>
            <person name="Tritt A."/>
            <person name="Yoshinaga Y."/>
            <person name="Zwiers L.-H."/>
            <person name="Turgeon B."/>
            <person name="Goodwin S."/>
            <person name="Spatafora J."/>
            <person name="Crous P."/>
            <person name="Grigoriev I."/>
        </authorList>
    </citation>
    <scope>NUCLEOTIDE SEQUENCE</scope>
    <source>
        <strain evidence="4">CBS 161.51</strain>
    </source>
</reference>
<dbReference type="PANTHER" id="PTHR13452:SF10">
    <property type="entry name" value="THUMP DOMAIN-CONTAINING PROTEIN 1"/>
    <property type="match status" value="1"/>
</dbReference>
<feature type="region of interest" description="Disordered" evidence="2">
    <location>
        <begin position="1"/>
        <end position="43"/>
    </location>
</feature>
<dbReference type="FunFam" id="3.30.2300.10:FF:000001">
    <property type="entry name" value="THUMP domain-containing protein 1"/>
    <property type="match status" value="1"/>
</dbReference>
<dbReference type="Pfam" id="PF02926">
    <property type="entry name" value="THUMP"/>
    <property type="match status" value="1"/>
</dbReference>
<feature type="domain" description="THUMP" evidence="3">
    <location>
        <begin position="148"/>
        <end position="255"/>
    </location>
</feature>
<dbReference type="InterPro" id="IPR040183">
    <property type="entry name" value="THUMPD1-like"/>
</dbReference>
<dbReference type="GO" id="GO:0006400">
    <property type="term" value="P:tRNA modification"/>
    <property type="evidence" value="ECO:0007669"/>
    <property type="project" value="InterPro"/>
</dbReference>
<dbReference type="SMART" id="SM00981">
    <property type="entry name" value="THUMP"/>
    <property type="match status" value="1"/>
</dbReference>
<gene>
    <name evidence="4" type="ORF">EJ02DRAFT_232998</name>
</gene>
<feature type="region of interest" description="Disordered" evidence="2">
    <location>
        <begin position="275"/>
        <end position="294"/>
    </location>
</feature>
<feature type="compositionally biased region" description="Basic and acidic residues" evidence="2">
    <location>
        <begin position="282"/>
        <end position="294"/>
    </location>
</feature>
<dbReference type="GO" id="GO:0003723">
    <property type="term" value="F:RNA binding"/>
    <property type="evidence" value="ECO:0007669"/>
    <property type="project" value="UniProtKB-UniRule"/>
</dbReference>
<dbReference type="CDD" id="cd11717">
    <property type="entry name" value="THUMP_THUMPD1_like"/>
    <property type="match status" value="1"/>
</dbReference>
<dbReference type="PROSITE" id="PS51165">
    <property type="entry name" value="THUMP"/>
    <property type="match status" value="1"/>
</dbReference>
<evidence type="ECO:0000313" key="5">
    <source>
        <dbReference type="Proteomes" id="UP000800038"/>
    </source>
</evidence>
<accession>A0A6A5T2G3</accession>
<dbReference type="OrthoDB" id="367221at2759"/>
<dbReference type="EMBL" id="ML976003">
    <property type="protein sequence ID" value="KAF1946418.1"/>
    <property type="molecule type" value="Genomic_DNA"/>
</dbReference>
<evidence type="ECO:0000259" key="3">
    <source>
        <dbReference type="PROSITE" id="PS51165"/>
    </source>
</evidence>
<proteinExistence type="predicted"/>
<feature type="compositionally biased region" description="Basic and acidic residues" evidence="2">
    <location>
        <begin position="10"/>
        <end position="20"/>
    </location>
</feature>
<dbReference type="AlphaFoldDB" id="A0A6A5T2G3"/>